<dbReference type="GO" id="GO:0004869">
    <property type="term" value="F:cysteine-type endopeptidase inhibitor activity"/>
    <property type="evidence" value="ECO:0007669"/>
    <property type="project" value="TreeGrafter"/>
</dbReference>
<keyword evidence="3" id="KW-0808">Transferase</keyword>
<keyword evidence="5" id="KW-0547">Nucleotide-binding</keyword>
<evidence type="ECO:0000256" key="9">
    <source>
        <dbReference type="ARBA" id="ARBA00041798"/>
    </source>
</evidence>
<keyword evidence="4" id="KW-0053">Apoptosis</keyword>
<evidence type="ECO:0000256" key="2">
    <source>
        <dbReference type="ARBA" id="ARBA00022490"/>
    </source>
</evidence>
<dbReference type="GO" id="GO:0005737">
    <property type="term" value="C:cytoplasm"/>
    <property type="evidence" value="ECO:0007669"/>
    <property type="project" value="UniProtKB-SubCell"/>
</dbReference>
<dbReference type="EMBL" id="MN739576">
    <property type="protein sequence ID" value="QHT13752.1"/>
    <property type="molecule type" value="Genomic_DNA"/>
</dbReference>
<evidence type="ECO:0000256" key="3">
    <source>
        <dbReference type="ARBA" id="ARBA00022679"/>
    </source>
</evidence>
<comment type="subcellular location">
    <subcellularLocation>
        <location evidence="1">Cytoplasm</location>
    </subcellularLocation>
</comment>
<dbReference type="GO" id="GO:0006915">
    <property type="term" value="P:apoptotic process"/>
    <property type="evidence" value="ECO:0007669"/>
    <property type="project" value="UniProtKB-KW"/>
</dbReference>
<evidence type="ECO:0000256" key="7">
    <source>
        <dbReference type="ARBA" id="ARBA00022840"/>
    </source>
</evidence>
<proteinExistence type="predicted"/>
<dbReference type="GO" id="GO:0043066">
    <property type="term" value="P:negative regulation of apoptotic process"/>
    <property type="evidence" value="ECO:0007669"/>
    <property type="project" value="TreeGrafter"/>
</dbReference>
<dbReference type="PANTHER" id="PTHR46116">
    <property type="entry name" value="(E3-INDEPENDENT) E2 UBIQUITIN-CONJUGATING ENZYME"/>
    <property type="match status" value="1"/>
</dbReference>
<dbReference type="InterPro" id="IPR016135">
    <property type="entry name" value="UBQ-conjugating_enzyme/RWD"/>
</dbReference>
<evidence type="ECO:0000256" key="11">
    <source>
        <dbReference type="ARBA" id="ARBA00042401"/>
    </source>
</evidence>
<dbReference type="AlphaFoldDB" id="A0A6C0DBH5"/>
<feature type="domain" description="UBC core" evidence="12">
    <location>
        <begin position="6"/>
        <end position="160"/>
    </location>
</feature>
<protein>
    <recommendedName>
        <fullName evidence="8">Ubiquitin-conjugating enzyme E2 Z</fullName>
    </recommendedName>
    <alternativeName>
        <fullName evidence="9">E2 ubiquitin-conjugating enzyme Z</fullName>
    </alternativeName>
    <alternativeName>
        <fullName evidence="11">Ubiquitin carrier protein Z</fullName>
    </alternativeName>
    <alternativeName>
        <fullName evidence="10">Ubiquitin-protein ligase Z</fullName>
    </alternativeName>
</protein>
<evidence type="ECO:0000259" key="12">
    <source>
        <dbReference type="PROSITE" id="PS50127"/>
    </source>
</evidence>
<evidence type="ECO:0000256" key="5">
    <source>
        <dbReference type="ARBA" id="ARBA00022741"/>
    </source>
</evidence>
<dbReference type="SUPFAM" id="SSF54495">
    <property type="entry name" value="UBC-like"/>
    <property type="match status" value="1"/>
</dbReference>
<evidence type="ECO:0000256" key="8">
    <source>
        <dbReference type="ARBA" id="ARBA00039894"/>
    </source>
</evidence>
<evidence type="ECO:0000256" key="1">
    <source>
        <dbReference type="ARBA" id="ARBA00004496"/>
    </source>
</evidence>
<evidence type="ECO:0000256" key="4">
    <source>
        <dbReference type="ARBA" id="ARBA00022703"/>
    </source>
</evidence>
<dbReference type="GO" id="GO:0016740">
    <property type="term" value="F:transferase activity"/>
    <property type="evidence" value="ECO:0007669"/>
    <property type="project" value="UniProtKB-KW"/>
</dbReference>
<organism evidence="13">
    <name type="scientific">viral metagenome</name>
    <dbReference type="NCBI Taxonomy" id="1070528"/>
    <lineage>
        <taxon>unclassified sequences</taxon>
        <taxon>metagenomes</taxon>
        <taxon>organismal metagenomes</taxon>
    </lineage>
</organism>
<name>A0A6C0DBH5_9ZZZZ</name>
<evidence type="ECO:0000313" key="13">
    <source>
        <dbReference type="EMBL" id="QHT13752.1"/>
    </source>
</evidence>
<sequence>MTLSALAVRRITLDTKKALDLTSEGMFWIPDETDLAHGWAIVCGPTDTPYYGGAFCFEVRFPDNYPFEPPSFTYLTNDGRTRFNPNLYKTGKVCLSLLNTWQGEQWSGVQSLSSILHCIQTAVLNDEPLRNEPGYSAMSSHPDMPVYKRMVFQATLETAILAHMTEPPSYMVPVYDAIRERFIKVRDALVKKATEYAAEWDGKTEHMSFFSMTVKYKFGELAARLAATLV</sequence>
<dbReference type="PANTHER" id="PTHR46116:SF26">
    <property type="entry name" value="UBIQUITIN-CONJUGATING ENZYME E2 Z"/>
    <property type="match status" value="1"/>
</dbReference>
<keyword evidence="2" id="KW-0963">Cytoplasm</keyword>
<dbReference type="SMART" id="SM00212">
    <property type="entry name" value="UBCc"/>
    <property type="match status" value="1"/>
</dbReference>
<dbReference type="InterPro" id="IPR000608">
    <property type="entry name" value="UBC"/>
</dbReference>
<dbReference type="GO" id="GO:0005524">
    <property type="term" value="F:ATP binding"/>
    <property type="evidence" value="ECO:0007669"/>
    <property type="project" value="UniProtKB-KW"/>
</dbReference>
<keyword evidence="7" id="KW-0067">ATP-binding</keyword>
<accession>A0A6C0DBH5</accession>
<dbReference type="GO" id="GO:0005634">
    <property type="term" value="C:nucleus"/>
    <property type="evidence" value="ECO:0007669"/>
    <property type="project" value="TreeGrafter"/>
</dbReference>
<dbReference type="Pfam" id="PF00179">
    <property type="entry name" value="UQ_con"/>
    <property type="match status" value="1"/>
</dbReference>
<evidence type="ECO:0000256" key="10">
    <source>
        <dbReference type="ARBA" id="ARBA00042316"/>
    </source>
</evidence>
<dbReference type="Gene3D" id="3.10.110.10">
    <property type="entry name" value="Ubiquitin Conjugating Enzyme"/>
    <property type="match status" value="1"/>
</dbReference>
<evidence type="ECO:0000256" key="6">
    <source>
        <dbReference type="ARBA" id="ARBA00022786"/>
    </source>
</evidence>
<keyword evidence="6" id="KW-0833">Ubl conjugation pathway</keyword>
<reference evidence="13" key="1">
    <citation type="journal article" date="2020" name="Nature">
        <title>Giant virus diversity and host interactions through global metagenomics.</title>
        <authorList>
            <person name="Schulz F."/>
            <person name="Roux S."/>
            <person name="Paez-Espino D."/>
            <person name="Jungbluth S."/>
            <person name="Walsh D.A."/>
            <person name="Denef V.J."/>
            <person name="McMahon K.D."/>
            <person name="Konstantinidis K.T."/>
            <person name="Eloe-Fadrosh E.A."/>
            <person name="Kyrpides N.C."/>
            <person name="Woyke T."/>
        </authorList>
    </citation>
    <scope>NUCLEOTIDE SEQUENCE</scope>
    <source>
        <strain evidence="13">GVMAG-M-3300023174-132</strain>
    </source>
</reference>
<dbReference type="PROSITE" id="PS50127">
    <property type="entry name" value="UBC_2"/>
    <property type="match status" value="1"/>
</dbReference>